<organism evidence="2 3">
    <name type="scientific">Lacunisphaera limnophila</name>
    <dbReference type="NCBI Taxonomy" id="1838286"/>
    <lineage>
        <taxon>Bacteria</taxon>
        <taxon>Pseudomonadati</taxon>
        <taxon>Verrucomicrobiota</taxon>
        <taxon>Opitutia</taxon>
        <taxon>Opitutales</taxon>
        <taxon>Opitutaceae</taxon>
        <taxon>Lacunisphaera</taxon>
    </lineage>
</organism>
<protein>
    <submittedName>
        <fullName evidence="2">Uncharacterized protein</fullName>
    </submittedName>
</protein>
<dbReference type="AlphaFoldDB" id="A0A1D8AWW7"/>
<accession>A0A1D8AWW7</accession>
<evidence type="ECO:0000256" key="1">
    <source>
        <dbReference type="SAM" id="SignalP"/>
    </source>
</evidence>
<proteinExistence type="predicted"/>
<dbReference type="Proteomes" id="UP000095228">
    <property type="component" value="Chromosome"/>
</dbReference>
<feature type="chain" id="PRO_5009105305" evidence="1">
    <location>
        <begin position="31"/>
        <end position="144"/>
    </location>
</feature>
<dbReference type="STRING" id="1838286.Verru16b_02468"/>
<name>A0A1D8AWW7_9BACT</name>
<dbReference type="KEGG" id="obg:Verru16b_02468"/>
<keyword evidence="1" id="KW-0732">Signal</keyword>
<sequence length="144" mass="16880">MENIPMKTKFIALTLAAATAFAFTAKPAVAGDKELAVVGGLIGGLIIASAISDHDTNSHVVLTSGYHRDRDRDCEEGYWKRVEVRSWVPGYWVSERRHGRTHRYFVEGHYEIRTDRIWVSYDRRDRRDRRDYDRGYGRDRDYRR</sequence>
<evidence type="ECO:0000313" key="3">
    <source>
        <dbReference type="Proteomes" id="UP000095228"/>
    </source>
</evidence>
<keyword evidence="3" id="KW-1185">Reference proteome</keyword>
<feature type="signal peptide" evidence="1">
    <location>
        <begin position="1"/>
        <end position="30"/>
    </location>
</feature>
<dbReference type="EMBL" id="CP016094">
    <property type="protein sequence ID" value="AOS45387.1"/>
    <property type="molecule type" value="Genomic_DNA"/>
</dbReference>
<reference evidence="2 3" key="1">
    <citation type="submission" date="2016-06" db="EMBL/GenBank/DDBJ databases">
        <title>Three novel species with peptidoglycan cell walls form the new genus Lacunisphaera gen. nov. in the family Opitutaceae of the verrucomicrobial subdivision 4.</title>
        <authorList>
            <person name="Rast P."/>
            <person name="Gloeckner I."/>
            <person name="Jogler M."/>
            <person name="Boedeker C."/>
            <person name="Jeske O."/>
            <person name="Wiegand S."/>
            <person name="Reinhardt R."/>
            <person name="Schumann P."/>
            <person name="Rohde M."/>
            <person name="Spring S."/>
            <person name="Gloeckner F.O."/>
            <person name="Jogler C."/>
        </authorList>
    </citation>
    <scope>NUCLEOTIDE SEQUENCE [LARGE SCALE GENOMIC DNA]</scope>
    <source>
        <strain evidence="2 3">IG16b</strain>
    </source>
</reference>
<evidence type="ECO:0000313" key="2">
    <source>
        <dbReference type="EMBL" id="AOS45387.1"/>
    </source>
</evidence>
<gene>
    <name evidence="2" type="ORF">Verru16b_02468</name>
</gene>